<dbReference type="InterPro" id="IPR016186">
    <property type="entry name" value="C-type_lectin-like/link_sf"/>
</dbReference>
<evidence type="ECO:0000256" key="2">
    <source>
        <dbReference type="SAM" id="SignalP"/>
    </source>
</evidence>
<dbReference type="PROSITE" id="PS50041">
    <property type="entry name" value="C_TYPE_LECTIN_2"/>
    <property type="match status" value="2"/>
</dbReference>
<dbReference type="InterPro" id="IPR050111">
    <property type="entry name" value="C-type_lectin/snaclec_domain"/>
</dbReference>
<sequence>MIWLLFLSSLLWQHSEALDECPIGAVYSPSSMRCFQLVYTPTGFLEAVHYCRIFQSNLVSVLNKGDLDVLGDLLSEQIGLHGDTYPGLWIGGHNLMDFTEWKWTDGHSFNQSMVPATWQTGQPYNCLAIQDRDNMEFIPNKCCNEKAFVCAHRSRASQSSKNPYKKRLKESLATVTPLSTTSSSPSCPSPPLCPSGTCSYTCDPEWTRFPSTNFCYRAIDNHDNDWFQSETLCQTYGAHLASISSLAENLFLGKLADAFYVGTSDKHEKAFTGLHYSNKTKTFQWSDGCPFSYANWEEGEPNNYGNSNEDCVEMILSLPGKEWNDVTCSYDTRTILCKKPAKIQP</sequence>
<dbReference type="PANTHER" id="PTHR22803">
    <property type="entry name" value="MANNOSE, PHOSPHOLIPASE, LECTIN RECEPTOR RELATED"/>
    <property type="match status" value="1"/>
</dbReference>
<feature type="chain" id="PRO_5020772363" description="C-type lectin domain-containing protein" evidence="2">
    <location>
        <begin position="18"/>
        <end position="345"/>
    </location>
</feature>
<dbReference type="AlphaFoldDB" id="A0A4U5PJX2"/>
<evidence type="ECO:0000256" key="1">
    <source>
        <dbReference type="ARBA" id="ARBA00023157"/>
    </source>
</evidence>
<dbReference type="EMBL" id="AZBU02000002">
    <property type="protein sequence ID" value="TKR96504.1"/>
    <property type="molecule type" value="Genomic_DNA"/>
</dbReference>
<dbReference type="STRING" id="34508.A0A4U5PJX2"/>
<evidence type="ECO:0000313" key="4">
    <source>
        <dbReference type="EMBL" id="TKR96504.1"/>
    </source>
</evidence>
<dbReference type="SMART" id="SM00034">
    <property type="entry name" value="CLECT"/>
    <property type="match status" value="2"/>
</dbReference>
<keyword evidence="5" id="KW-1185">Reference proteome</keyword>
<dbReference type="PROSITE" id="PS00615">
    <property type="entry name" value="C_TYPE_LECTIN_1"/>
    <property type="match status" value="1"/>
</dbReference>
<keyword evidence="1" id="KW-1015">Disulfide bond</keyword>
<dbReference type="InterPro" id="IPR016187">
    <property type="entry name" value="CTDL_fold"/>
</dbReference>
<dbReference type="InterPro" id="IPR018378">
    <property type="entry name" value="C-type_lectin_CS"/>
</dbReference>
<protein>
    <recommendedName>
        <fullName evidence="3">C-type lectin domain-containing protein</fullName>
    </recommendedName>
</protein>
<comment type="caution">
    <text evidence="4">The sequence shown here is derived from an EMBL/GenBank/DDBJ whole genome shotgun (WGS) entry which is preliminary data.</text>
</comment>
<organism evidence="4 5">
    <name type="scientific">Steinernema carpocapsae</name>
    <name type="common">Entomopathogenic nematode</name>
    <dbReference type="NCBI Taxonomy" id="34508"/>
    <lineage>
        <taxon>Eukaryota</taxon>
        <taxon>Metazoa</taxon>
        <taxon>Ecdysozoa</taxon>
        <taxon>Nematoda</taxon>
        <taxon>Chromadorea</taxon>
        <taxon>Rhabditida</taxon>
        <taxon>Tylenchina</taxon>
        <taxon>Panagrolaimomorpha</taxon>
        <taxon>Strongyloidoidea</taxon>
        <taxon>Steinernematidae</taxon>
        <taxon>Steinernema</taxon>
    </lineage>
</organism>
<evidence type="ECO:0000313" key="5">
    <source>
        <dbReference type="Proteomes" id="UP000298663"/>
    </source>
</evidence>
<dbReference type="Gene3D" id="3.10.100.10">
    <property type="entry name" value="Mannose-Binding Protein A, subunit A"/>
    <property type="match status" value="2"/>
</dbReference>
<proteinExistence type="predicted"/>
<dbReference type="InterPro" id="IPR001304">
    <property type="entry name" value="C-type_lectin-like"/>
</dbReference>
<feature type="domain" description="C-type lectin" evidence="3">
    <location>
        <begin position="30"/>
        <end position="151"/>
    </location>
</feature>
<dbReference type="OrthoDB" id="5850157at2759"/>
<name>A0A4U5PJX2_STECR</name>
<dbReference type="CDD" id="cd00037">
    <property type="entry name" value="CLECT"/>
    <property type="match status" value="2"/>
</dbReference>
<accession>A0A4U5PJX2</accession>
<gene>
    <name evidence="4" type="ORF">L596_010512</name>
</gene>
<reference evidence="4 5" key="2">
    <citation type="journal article" date="2019" name="G3 (Bethesda)">
        <title>Hybrid Assembly of the Genome of the Entomopathogenic Nematode Steinernema carpocapsae Identifies the X-Chromosome.</title>
        <authorList>
            <person name="Serra L."/>
            <person name="Macchietto M."/>
            <person name="Macias-Munoz A."/>
            <person name="McGill C.J."/>
            <person name="Rodriguez I.M."/>
            <person name="Rodriguez B."/>
            <person name="Murad R."/>
            <person name="Mortazavi A."/>
        </authorList>
    </citation>
    <scope>NUCLEOTIDE SEQUENCE [LARGE SCALE GENOMIC DNA]</scope>
    <source>
        <strain evidence="4 5">ALL</strain>
    </source>
</reference>
<feature type="signal peptide" evidence="2">
    <location>
        <begin position="1"/>
        <end position="17"/>
    </location>
</feature>
<keyword evidence="2" id="KW-0732">Signal</keyword>
<dbReference type="SUPFAM" id="SSF56436">
    <property type="entry name" value="C-type lectin-like"/>
    <property type="match status" value="2"/>
</dbReference>
<dbReference type="Proteomes" id="UP000298663">
    <property type="component" value="Unassembled WGS sequence"/>
</dbReference>
<evidence type="ECO:0000259" key="3">
    <source>
        <dbReference type="PROSITE" id="PS50041"/>
    </source>
</evidence>
<feature type="domain" description="C-type lectin" evidence="3">
    <location>
        <begin position="211"/>
        <end position="335"/>
    </location>
</feature>
<dbReference type="Pfam" id="PF00059">
    <property type="entry name" value="Lectin_C"/>
    <property type="match status" value="2"/>
</dbReference>
<reference evidence="4 5" key="1">
    <citation type="journal article" date="2015" name="Genome Biol.">
        <title>Comparative genomics of Steinernema reveals deeply conserved gene regulatory networks.</title>
        <authorList>
            <person name="Dillman A.R."/>
            <person name="Macchietto M."/>
            <person name="Porter C.F."/>
            <person name="Rogers A."/>
            <person name="Williams B."/>
            <person name="Antoshechkin I."/>
            <person name="Lee M.M."/>
            <person name="Goodwin Z."/>
            <person name="Lu X."/>
            <person name="Lewis E.E."/>
            <person name="Goodrich-Blair H."/>
            <person name="Stock S.P."/>
            <person name="Adams B.J."/>
            <person name="Sternberg P.W."/>
            <person name="Mortazavi A."/>
        </authorList>
    </citation>
    <scope>NUCLEOTIDE SEQUENCE [LARGE SCALE GENOMIC DNA]</scope>
    <source>
        <strain evidence="4 5">ALL</strain>
    </source>
</reference>